<evidence type="ECO:0000256" key="1">
    <source>
        <dbReference type="ARBA" id="ARBA00022723"/>
    </source>
</evidence>
<name>A0AAV7GYU7_DENCH</name>
<dbReference type="InterPro" id="IPR003245">
    <property type="entry name" value="Phytocyanin_dom"/>
</dbReference>
<dbReference type="SUPFAM" id="SSF49503">
    <property type="entry name" value="Cupredoxins"/>
    <property type="match status" value="2"/>
</dbReference>
<keyword evidence="3" id="KW-1015">Disulfide bond</keyword>
<accession>A0AAV7GYU7</accession>
<protein>
    <recommendedName>
        <fullName evidence="4">Plantacyanin</fullName>
    </recommendedName>
</protein>
<reference evidence="7 8" key="1">
    <citation type="journal article" date="2021" name="Hortic Res">
        <title>Chromosome-scale assembly of the Dendrobium chrysotoxum genome enhances the understanding of orchid evolution.</title>
        <authorList>
            <person name="Zhang Y."/>
            <person name="Zhang G.Q."/>
            <person name="Zhang D."/>
            <person name="Liu X.D."/>
            <person name="Xu X.Y."/>
            <person name="Sun W.H."/>
            <person name="Yu X."/>
            <person name="Zhu X."/>
            <person name="Wang Z.W."/>
            <person name="Zhao X."/>
            <person name="Zhong W.Y."/>
            <person name="Chen H."/>
            <person name="Yin W.L."/>
            <person name="Huang T."/>
            <person name="Niu S.C."/>
            <person name="Liu Z.J."/>
        </authorList>
    </citation>
    <scope>NUCLEOTIDE SEQUENCE [LARGE SCALE GENOMIC DNA]</scope>
    <source>
        <strain evidence="7">Lindl</strain>
    </source>
</reference>
<feature type="region of interest" description="Disordered" evidence="5">
    <location>
        <begin position="1"/>
        <end position="23"/>
    </location>
</feature>
<dbReference type="Gene3D" id="2.60.40.420">
    <property type="entry name" value="Cupredoxins - blue copper proteins"/>
    <property type="match status" value="2"/>
</dbReference>
<evidence type="ECO:0000256" key="4">
    <source>
        <dbReference type="ARBA" id="ARBA00082491"/>
    </source>
</evidence>
<dbReference type="PANTHER" id="PTHR33021">
    <property type="entry name" value="BLUE COPPER PROTEIN"/>
    <property type="match status" value="1"/>
</dbReference>
<proteinExistence type="predicted"/>
<keyword evidence="2" id="KW-0186">Copper</keyword>
<dbReference type="AlphaFoldDB" id="A0AAV7GYU7"/>
<dbReference type="EMBL" id="JAGFBR010000010">
    <property type="protein sequence ID" value="KAH0460654.1"/>
    <property type="molecule type" value="Genomic_DNA"/>
</dbReference>
<dbReference type="PANTHER" id="PTHR33021:SF339">
    <property type="entry name" value="OS07G0570600 PROTEIN"/>
    <property type="match status" value="1"/>
</dbReference>
<evidence type="ECO:0000256" key="2">
    <source>
        <dbReference type="ARBA" id="ARBA00023008"/>
    </source>
</evidence>
<dbReference type="FunFam" id="2.60.40.420:FF:000013">
    <property type="entry name" value="basic blue protein-like"/>
    <property type="match status" value="1"/>
</dbReference>
<dbReference type="CDD" id="cd04216">
    <property type="entry name" value="Phytocyanin"/>
    <property type="match status" value="1"/>
</dbReference>
<dbReference type="GO" id="GO:0046872">
    <property type="term" value="F:metal ion binding"/>
    <property type="evidence" value="ECO:0007669"/>
    <property type="project" value="UniProtKB-KW"/>
</dbReference>
<comment type="caution">
    <text evidence="7">The sequence shown here is derived from an EMBL/GenBank/DDBJ whole genome shotgun (WGS) entry which is preliminary data.</text>
</comment>
<keyword evidence="8" id="KW-1185">Reference proteome</keyword>
<gene>
    <name evidence="7" type="ORF">IEQ34_011317</name>
</gene>
<organism evidence="7 8">
    <name type="scientific">Dendrobium chrysotoxum</name>
    <name type="common">Orchid</name>
    <dbReference type="NCBI Taxonomy" id="161865"/>
    <lineage>
        <taxon>Eukaryota</taxon>
        <taxon>Viridiplantae</taxon>
        <taxon>Streptophyta</taxon>
        <taxon>Embryophyta</taxon>
        <taxon>Tracheophyta</taxon>
        <taxon>Spermatophyta</taxon>
        <taxon>Magnoliopsida</taxon>
        <taxon>Liliopsida</taxon>
        <taxon>Asparagales</taxon>
        <taxon>Orchidaceae</taxon>
        <taxon>Epidendroideae</taxon>
        <taxon>Malaxideae</taxon>
        <taxon>Dendrobiinae</taxon>
        <taxon>Dendrobium</taxon>
    </lineage>
</organism>
<dbReference type="InterPro" id="IPR039391">
    <property type="entry name" value="Phytocyanin-like"/>
</dbReference>
<evidence type="ECO:0000313" key="8">
    <source>
        <dbReference type="Proteomes" id="UP000775213"/>
    </source>
</evidence>
<dbReference type="Proteomes" id="UP000775213">
    <property type="component" value="Unassembled WGS sequence"/>
</dbReference>
<dbReference type="InterPro" id="IPR008972">
    <property type="entry name" value="Cupredoxin"/>
</dbReference>
<feature type="compositionally biased region" description="Low complexity" evidence="5">
    <location>
        <begin position="11"/>
        <end position="22"/>
    </location>
</feature>
<sequence>MVGTSTSLIGPTARPSTPTTSSYQKGYHNVLKVDSNGYANCKSDNPISTFESGDDHITLARGTHYFICGISNHCSHGNMKIKIIAQGGATQATMAIGLVMLALLLLNGELAESEQFTVGDNHGWDFDVINWTNDKTFHADDILEFKYQKGYHNVLKVDSNGYANCKSDNPISTFESGDDHITLARGTHYFICGISNHCSHGNMKIKITAQ</sequence>
<evidence type="ECO:0000313" key="7">
    <source>
        <dbReference type="EMBL" id="KAH0460654.1"/>
    </source>
</evidence>
<dbReference type="PROSITE" id="PS51485">
    <property type="entry name" value="PHYTOCYANIN"/>
    <property type="match status" value="2"/>
</dbReference>
<evidence type="ECO:0000256" key="5">
    <source>
        <dbReference type="SAM" id="MobiDB-lite"/>
    </source>
</evidence>
<feature type="domain" description="Phytocyanin" evidence="6">
    <location>
        <begin position="114"/>
        <end position="210"/>
    </location>
</feature>
<dbReference type="Pfam" id="PF02298">
    <property type="entry name" value="Cu_bind_like"/>
    <property type="match status" value="2"/>
</dbReference>
<dbReference type="GO" id="GO:0005886">
    <property type="term" value="C:plasma membrane"/>
    <property type="evidence" value="ECO:0007669"/>
    <property type="project" value="TreeGrafter"/>
</dbReference>
<evidence type="ECO:0000256" key="3">
    <source>
        <dbReference type="ARBA" id="ARBA00023157"/>
    </source>
</evidence>
<feature type="domain" description="Phytocyanin" evidence="6">
    <location>
        <begin position="1"/>
        <end position="87"/>
    </location>
</feature>
<keyword evidence="1" id="KW-0479">Metal-binding</keyword>
<evidence type="ECO:0000259" key="6">
    <source>
        <dbReference type="PROSITE" id="PS51485"/>
    </source>
</evidence>
<dbReference type="GO" id="GO:0009055">
    <property type="term" value="F:electron transfer activity"/>
    <property type="evidence" value="ECO:0007669"/>
    <property type="project" value="InterPro"/>
</dbReference>